<dbReference type="OrthoDB" id="6344011at2759"/>
<gene>
    <name evidence="3" type="ORF">OFUS_LOCUS17276</name>
</gene>
<protein>
    <submittedName>
        <fullName evidence="3">Uncharacterized protein</fullName>
    </submittedName>
</protein>
<evidence type="ECO:0000313" key="3">
    <source>
        <dbReference type="EMBL" id="CAH1792289.1"/>
    </source>
</evidence>
<feature type="coiled-coil region" evidence="1">
    <location>
        <begin position="121"/>
        <end position="156"/>
    </location>
</feature>
<keyword evidence="1" id="KW-0175">Coiled coil</keyword>
<proteinExistence type="predicted"/>
<feature type="region of interest" description="Disordered" evidence="2">
    <location>
        <begin position="191"/>
        <end position="324"/>
    </location>
</feature>
<evidence type="ECO:0000313" key="4">
    <source>
        <dbReference type="Proteomes" id="UP000749559"/>
    </source>
</evidence>
<dbReference type="EMBL" id="CAIIXF020000008">
    <property type="protein sequence ID" value="CAH1792289.1"/>
    <property type="molecule type" value="Genomic_DNA"/>
</dbReference>
<comment type="caution">
    <text evidence="3">The sequence shown here is derived from an EMBL/GenBank/DDBJ whole genome shotgun (WGS) entry which is preliminary data.</text>
</comment>
<evidence type="ECO:0000256" key="1">
    <source>
        <dbReference type="SAM" id="Coils"/>
    </source>
</evidence>
<keyword evidence="4" id="KW-1185">Reference proteome</keyword>
<feature type="compositionally biased region" description="Acidic residues" evidence="2">
    <location>
        <begin position="216"/>
        <end position="225"/>
    </location>
</feature>
<name>A0A8S4PE76_OWEFU</name>
<dbReference type="Proteomes" id="UP000749559">
    <property type="component" value="Unassembled WGS sequence"/>
</dbReference>
<sequence length="324" mass="36254">MGCGSSKAVKTDSVASIGDPTCNRTVSNERLIEVNANNEADTKANTVKTKANVEGDTENVNTNIDVNTENQTDIGAGTPSPRKGGIVFEVSFEKTSKIIAHNPPKRLQKLAPLAHVPKLTAEMLIEKQQQVEEKRKQELQQKVEKSRKMSKRQKDLLKAKEFEKAQHQYIEVEGKLKSAGKNREQRHAEIIEKQKRREERAKRARERVQKLKEADTQDLEYEVEKDDGFNKDDDVDSWLDGGNNNDKSLDSGVSSAEHGDRLDSGTERIYSGRESPHKKLNPRSSAEMRARGSASTVDSFDNAFMRPGSPVKITKGTNDDFFDS</sequence>
<organism evidence="3 4">
    <name type="scientific">Owenia fusiformis</name>
    <name type="common">Polychaete worm</name>
    <dbReference type="NCBI Taxonomy" id="6347"/>
    <lineage>
        <taxon>Eukaryota</taxon>
        <taxon>Metazoa</taxon>
        <taxon>Spiralia</taxon>
        <taxon>Lophotrochozoa</taxon>
        <taxon>Annelida</taxon>
        <taxon>Polychaeta</taxon>
        <taxon>Sedentaria</taxon>
        <taxon>Canalipalpata</taxon>
        <taxon>Sabellida</taxon>
        <taxon>Oweniida</taxon>
        <taxon>Oweniidae</taxon>
        <taxon>Owenia</taxon>
    </lineage>
</organism>
<feature type="compositionally biased region" description="Basic and acidic residues" evidence="2">
    <location>
        <begin position="257"/>
        <end position="277"/>
    </location>
</feature>
<dbReference type="Pfam" id="PF15398">
    <property type="entry name" value="DUF4619"/>
    <property type="match status" value="1"/>
</dbReference>
<accession>A0A8S4PE76</accession>
<feature type="region of interest" description="Disordered" evidence="2">
    <location>
        <begin position="1"/>
        <end position="22"/>
    </location>
</feature>
<dbReference type="InterPro" id="IPR029235">
    <property type="entry name" value="FAME"/>
</dbReference>
<dbReference type="PANTHER" id="PTHR16065:SF2">
    <property type="entry name" value="COILED-COIL DOMAIN CONTAINING 198"/>
    <property type="match status" value="1"/>
</dbReference>
<feature type="compositionally biased region" description="Basic and acidic residues" evidence="2">
    <location>
        <begin position="191"/>
        <end position="215"/>
    </location>
</feature>
<dbReference type="AlphaFoldDB" id="A0A8S4PE76"/>
<feature type="compositionally biased region" description="Polar residues" evidence="2">
    <location>
        <begin position="242"/>
        <end position="254"/>
    </location>
</feature>
<reference evidence="3" key="1">
    <citation type="submission" date="2022-03" db="EMBL/GenBank/DDBJ databases">
        <authorList>
            <person name="Martin C."/>
        </authorList>
    </citation>
    <scope>NUCLEOTIDE SEQUENCE</scope>
</reference>
<evidence type="ECO:0000256" key="2">
    <source>
        <dbReference type="SAM" id="MobiDB-lite"/>
    </source>
</evidence>
<dbReference type="PANTHER" id="PTHR16065">
    <property type="entry name" value="COILED-COIL DOMAIN CONTAINING 198"/>
    <property type="match status" value="1"/>
</dbReference>